<dbReference type="GO" id="GO:0005829">
    <property type="term" value="C:cytosol"/>
    <property type="evidence" value="ECO:0007669"/>
    <property type="project" value="TreeGrafter"/>
</dbReference>
<dbReference type="InterPro" id="IPR000847">
    <property type="entry name" value="LysR_HTH_N"/>
</dbReference>
<comment type="similarity">
    <text evidence="1">Belongs to the LysR transcriptional regulatory family.</text>
</comment>
<dbReference type="CDD" id="cd05466">
    <property type="entry name" value="PBP2_LTTR_substrate"/>
    <property type="match status" value="1"/>
</dbReference>
<dbReference type="SUPFAM" id="SSF46785">
    <property type="entry name" value="Winged helix' DNA-binding domain"/>
    <property type="match status" value="1"/>
</dbReference>
<dbReference type="SUPFAM" id="SSF53850">
    <property type="entry name" value="Periplasmic binding protein-like II"/>
    <property type="match status" value="1"/>
</dbReference>
<evidence type="ECO:0000256" key="3">
    <source>
        <dbReference type="ARBA" id="ARBA00023125"/>
    </source>
</evidence>
<gene>
    <name evidence="5" type="ORF">AhaeAN43_06575</name>
</gene>
<dbReference type="InterPro" id="IPR036390">
    <property type="entry name" value="WH_DNA-bd_sf"/>
</dbReference>
<dbReference type="Proteomes" id="UP000463868">
    <property type="component" value="Chromosome"/>
</dbReference>
<evidence type="ECO:0000313" key="6">
    <source>
        <dbReference type="Proteomes" id="UP000463868"/>
    </source>
</evidence>
<dbReference type="GeneID" id="56328937"/>
<evidence type="ECO:0000256" key="1">
    <source>
        <dbReference type="ARBA" id="ARBA00009437"/>
    </source>
</evidence>
<protein>
    <submittedName>
        <fullName evidence="5">LysR family transcriptional regulator</fullName>
    </submittedName>
</protein>
<dbReference type="GO" id="GO:0003700">
    <property type="term" value="F:DNA-binding transcription factor activity"/>
    <property type="evidence" value="ECO:0007669"/>
    <property type="project" value="InterPro"/>
</dbReference>
<keyword evidence="4" id="KW-0804">Transcription</keyword>
<dbReference type="PANTHER" id="PTHR30419">
    <property type="entry name" value="HTH-TYPE TRANSCRIPTIONAL REGULATOR YBHD"/>
    <property type="match status" value="1"/>
</dbReference>
<evidence type="ECO:0000256" key="4">
    <source>
        <dbReference type="ARBA" id="ARBA00023163"/>
    </source>
</evidence>
<dbReference type="GO" id="GO:0003677">
    <property type="term" value="F:DNA binding"/>
    <property type="evidence" value="ECO:0007669"/>
    <property type="project" value="UniProtKB-KW"/>
</dbReference>
<organism evidence="5 6">
    <name type="scientific">Acinetobacter haemolyticus</name>
    <dbReference type="NCBI Taxonomy" id="29430"/>
    <lineage>
        <taxon>Bacteria</taxon>
        <taxon>Pseudomonadati</taxon>
        <taxon>Pseudomonadota</taxon>
        <taxon>Gammaproteobacteria</taxon>
        <taxon>Moraxellales</taxon>
        <taxon>Moraxellaceae</taxon>
        <taxon>Acinetobacter</taxon>
    </lineage>
</organism>
<keyword evidence="2" id="KW-0805">Transcription regulation</keyword>
<dbReference type="Pfam" id="PF03466">
    <property type="entry name" value="LysR_substrate"/>
    <property type="match status" value="1"/>
</dbReference>
<dbReference type="Gene3D" id="3.40.190.290">
    <property type="match status" value="1"/>
</dbReference>
<dbReference type="AlphaFoldDB" id="A0A3Q8XJ65"/>
<reference evidence="5 6" key="1">
    <citation type="submission" date="2018-08" db="EMBL/GenBank/DDBJ databases">
        <title>Analysis of the genomic diversity of Mexican Acinetobacter haemolyticus clinical isolates.</title>
        <authorList>
            <person name="Castro-Jaimes S."/>
            <person name="Cevallos M.A."/>
        </authorList>
    </citation>
    <scope>NUCLEOTIDE SEQUENCE [LARGE SCALE GENOMIC DNA]</scope>
    <source>
        <strain evidence="5 6">AN43</strain>
    </source>
</reference>
<dbReference type="Pfam" id="PF00126">
    <property type="entry name" value="HTH_1"/>
    <property type="match status" value="1"/>
</dbReference>
<dbReference type="InterPro" id="IPR050950">
    <property type="entry name" value="HTH-type_LysR_regulators"/>
</dbReference>
<sequence>MALPFSRFAEYFIAVAKTGSLRKAADQLFISVSAVHRQIVLAEEELGVALFERLPNGLKLTLAGELLYADLRSWQKDFQMTQKRLNEIQGLQRGSIDFGVISALSESFVTDVIQSIHQDYPWINFNIRVLDSDYVADLVINAELDFGLILNPKHQHQLQVSSFIEMPLGFVIPKQHPLANKEKIYFSDTLEFNHIIAAAPLIIHDHVMALYKKHDFNPPHQIECNDIRMMLSLLRNSLGIGIMSYLDAYAFIENGEFEFRTIHENGLHPITLALCVAPKRQLSRISQIMMNQIIEHMEALKLRMMKITQQINSINAPK</sequence>
<dbReference type="Gene3D" id="1.10.10.10">
    <property type="entry name" value="Winged helix-like DNA-binding domain superfamily/Winged helix DNA-binding domain"/>
    <property type="match status" value="1"/>
</dbReference>
<evidence type="ECO:0000256" key="2">
    <source>
        <dbReference type="ARBA" id="ARBA00023015"/>
    </source>
</evidence>
<name>A0A3Q8XJ65_ACIHA</name>
<dbReference type="InterPro" id="IPR005119">
    <property type="entry name" value="LysR_subst-bd"/>
</dbReference>
<dbReference type="PROSITE" id="PS50931">
    <property type="entry name" value="HTH_LYSR"/>
    <property type="match status" value="1"/>
</dbReference>
<dbReference type="EMBL" id="CP031976">
    <property type="protein sequence ID" value="QHI13064.1"/>
    <property type="molecule type" value="Genomic_DNA"/>
</dbReference>
<dbReference type="InterPro" id="IPR036388">
    <property type="entry name" value="WH-like_DNA-bd_sf"/>
</dbReference>
<dbReference type="PANTHER" id="PTHR30419:SF8">
    <property type="entry name" value="NITROGEN ASSIMILATION TRANSCRIPTIONAL ACTIVATOR-RELATED"/>
    <property type="match status" value="1"/>
</dbReference>
<dbReference type="RefSeq" id="WP_005089957.1">
    <property type="nucleotide sequence ID" value="NZ_CP030880.1"/>
</dbReference>
<proteinExistence type="inferred from homology"/>
<accession>A0A3Q8XJ65</accession>
<keyword evidence="3" id="KW-0238">DNA-binding</keyword>
<evidence type="ECO:0000313" key="5">
    <source>
        <dbReference type="EMBL" id="QHI13064.1"/>
    </source>
</evidence>